<keyword evidence="5 8" id="KW-0547">Nucleotide-binding</keyword>
<dbReference type="Gene3D" id="3.40.50.620">
    <property type="entry name" value="HUPs"/>
    <property type="match status" value="1"/>
</dbReference>
<dbReference type="GO" id="GO:0032267">
    <property type="term" value="F:tRNA(Ile)-lysidine synthase activity"/>
    <property type="evidence" value="ECO:0007669"/>
    <property type="project" value="UniProtKB-EC"/>
</dbReference>
<dbReference type="InterPro" id="IPR012795">
    <property type="entry name" value="tRNA_Ile_lys_synt_N"/>
</dbReference>
<evidence type="ECO:0000256" key="8">
    <source>
        <dbReference type="HAMAP-Rule" id="MF_01161"/>
    </source>
</evidence>
<evidence type="ECO:0000313" key="10">
    <source>
        <dbReference type="EMBL" id="TET58760.1"/>
    </source>
</evidence>
<evidence type="ECO:0000313" key="11">
    <source>
        <dbReference type="Proteomes" id="UP000319130"/>
    </source>
</evidence>
<dbReference type="InterPro" id="IPR011063">
    <property type="entry name" value="TilS/TtcA_N"/>
</dbReference>
<keyword evidence="3 8" id="KW-0436">Ligase</keyword>
<dbReference type="SMART" id="SM00977">
    <property type="entry name" value="TilS_C"/>
    <property type="match status" value="1"/>
</dbReference>
<comment type="function">
    <text evidence="8">Ligates lysine onto the cytidine present at position 34 of the AUA codon-specific tRNA(Ile) that contains the anticodon CAU, in an ATP-dependent manner. Cytidine is converted to lysidine, thus changing the amino acid specificity of the tRNA from methionine to isoleucine.</text>
</comment>
<dbReference type="Pfam" id="PF11734">
    <property type="entry name" value="TilS_C"/>
    <property type="match status" value="1"/>
</dbReference>
<name>A0A523VVI5_UNCAE</name>
<evidence type="ECO:0000256" key="1">
    <source>
        <dbReference type="ARBA" id="ARBA00004496"/>
    </source>
</evidence>
<proteinExistence type="inferred from homology"/>
<evidence type="ECO:0000256" key="6">
    <source>
        <dbReference type="ARBA" id="ARBA00022840"/>
    </source>
</evidence>
<dbReference type="InterPro" id="IPR015262">
    <property type="entry name" value="tRNA_Ile_lys_synt_subst-bd"/>
</dbReference>
<dbReference type="AlphaFoldDB" id="A0A523VVI5"/>
<dbReference type="NCBIfam" id="TIGR02432">
    <property type="entry name" value="lysidine_TilS_N"/>
    <property type="match status" value="1"/>
</dbReference>
<dbReference type="NCBIfam" id="TIGR02433">
    <property type="entry name" value="lysidine_TilS_C"/>
    <property type="match status" value="1"/>
</dbReference>
<evidence type="ECO:0000256" key="3">
    <source>
        <dbReference type="ARBA" id="ARBA00022598"/>
    </source>
</evidence>
<feature type="domain" description="Lysidine-tRNA(Ile) synthetase C-terminal" evidence="9">
    <location>
        <begin position="388"/>
        <end position="460"/>
    </location>
</feature>
<feature type="binding site" evidence="8">
    <location>
        <begin position="32"/>
        <end position="37"/>
    </location>
    <ligand>
        <name>ATP</name>
        <dbReference type="ChEBI" id="CHEBI:30616"/>
    </ligand>
</feature>
<protein>
    <recommendedName>
        <fullName evidence="8">tRNA(Ile)-lysidine synthase</fullName>
        <ecNumber evidence="8">6.3.4.19</ecNumber>
    </recommendedName>
    <alternativeName>
        <fullName evidence="8">tRNA(Ile)-2-lysyl-cytidine synthase</fullName>
    </alternativeName>
    <alternativeName>
        <fullName evidence="8">tRNA(Ile)-lysidine synthetase</fullName>
    </alternativeName>
</protein>
<dbReference type="Pfam" id="PF01171">
    <property type="entry name" value="ATP_bind_3"/>
    <property type="match status" value="1"/>
</dbReference>
<keyword evidence="2 8" id="KW-0963">Cytoplasm</keyword>
<evidence type="ECO:0000256" key="2">
    <source>
        <dbReference type="ARBA" id="ARBA00022490"/>
    </source>
</evidence>
<comment type="caution">
    <text evidence="10">The sequence shown here is derived from an EMBL/GenBank/DDBJ whole genome shotgun (WGS) entry which is preliminary data.</text>
</comment>
<dbReference type="SUPFAM" id="SSF56037">
    <property type="entry name" value="PheT/TilS domain"/>
    <property type="match status" value="1"/>
</dbReference>
<dbReference type="HAMAP" id="MF_01161">
    <property type="entry name" value="tRNA_Ile_lys_synt"/>
    <property type="match status" value="1"/>
</dbReference>
<comment type="domain">
    <text evidence="8">The N-terminal region contains the highly conserved SGGXDS motif, predicted to be a P-loop motif involved in ATP binding.</text>
</comment>
<dbReference type="GO" id="GO:0005737">
    <property type="term" value="C:cytoplasm"/>
    <property type="evidence" value="ECO:0007669"/>
    <property type="project" value="UniProtKB-SubCell"/>
</dbReference>
<dbReference type="GO" id="GO:0005524">
    <property type="term" value="F:ATP binding"/>
    <property type="evidence" value="ECO:0007669"/>
    <property type="project" value="UniProtKB-UniRule"/>
</dbReference>
<dbReference type="SUPFAM" id="SSF82829">
    <property type="entry name" value="MesJ substrate recognition domain-like"/>
    <property type="match status" value="1"/>
</dbReference>
<dbReference type="PANTHER" id="PTHR43033">
    <property type="entry name" value="TRNA(ILE)-LYSIDINE SYNTHASE-RELATED"/>
    <property type="match status" value="1"/>
</dbReference>
<dbReference type="InterPro" id="IPR014729">
    <property type="entry name" value="Rossmann-like_a/b/a_fold"/>
</dbReference>
<organism evidence="10 11">
    <name type="scientific">Aerophobetes bacterium</name>
    <dbReference type="NCBI Taxonomy" id="2030807"/>
    <lineage>
        <taxon>Bacteria</taxon>
        <taxon>Candidatus Aerophobota</taxon>
    </lineage>
</organism>
<accession>A0A523VVI5</accession>
<dbReference type="PANTHER" id="PTHR43033:SF1">
    <property type="entry name" value="TRNA(ILE)-LYSIDINE SYNTHASE-RELATED"/>
    <property type="match status" value="1"/>
</dbReference>
<dbReference type="SUPFAM" id="SSF52402">
    <property type="entry name" value="Adenine nucleotide alpha hydrolases-like"/>
    <property type="match status" value="1"/>
</dbReference>
<evidence type="ECO:0000256" key="5">
    <source>
        <dbReference type="ARBA" id="ARBA00022741"/>
    </source>
</evidence>
<dbReference type="Pfam" id="PF09179">
    <property type="entry name" value="TilS"/>
    <property type="match status" value="1"/>
</dbReference>
<evidence type="ECO:0000256" key="4">
    <source>
        <dbReference type="ARBA" id="ARBA00022694"/>
    </source>
</evidence>
<gene>
    <name evidence="8 10" type="primary">tilS</name>
    <name evidence="10" type="ORF">E3J48_08575</name>
</gene>
<sequence length="465" mass="53209">MERMGDFLEKVKGTISRYSMLGSNVRVVVGVSGGPDSVSLIHLLSRLQGEYNLSLWIAHLNHRLRGREAEEEERWVKQFGRELGIYVISDSCDVRLLAKRKKLSLEEAGRRARYSFLEHVANEVRASRIALAHTASDQVETFLMRLIKGTGPDGLCGIPPVRNGVIRPLIDTFREEIEAYCKENHLHPCQDSSNLDLCFLRNRIRWDLIPHLSGQYNPRVGEALFRASQILRDEGDYLERETRKALRSVVLGQKRNEVVLDIQKLRRLHPAIRRRALRKAVGEVGGDLKGITFDHINSALAMGSGKGTKKLDFPGGIVVKREYDRLVIRRRGSNNKVSFRCSLIVPGKTELGELNLILEAENMVEGPTNFAKDNSVAYLDHDMLEEPLFLRRRKRGDRFQPSGMRGSKKIKDFFIDLKIPLEERDKIPLLISRDKVAWVVGYRADERFKIQKSTRRILKIKVTKK</sequence>
<dbReference type="InterPro" id="IPR012094">
    <property type="entry name" value="tRNA_Ile_lys_synt"/>
</dbReference>
<dbReference type="CDD" id="cd01992">
    <property type="entry name" value="TilS_N"/>
    <property type="match status" value="1"/>
</dbReference>
<dbReference type="Proteomes" id="UP000319130">
    <property type="component" value="Unassembled WGS sequence"/>
</dbReference>
<comment type="subcellular location">
    <subcellularLocation>
        <location evidence="1 8">Cytoplasm</location>
    </subcellularLocation>
</comment>
<reference evidence="10 11" key="1">
    <citation type="submission" date="2019-03" db="EMBL/GenBank/DDBJ databases">
        <title>Metabolic potential of uncultured bacteria and archaea associated with petroleum seepage in deep-sea sediments.</title>
        <authorList>
            <person name="Dong X."/>
            <person name="Hubert C."/>
        </authorList>
    </citation>
    <scope>NUCLEOTIDE SEQUENCE [LARGE SCALE GENOMIC DNA]</scope>
    <source>
        <strain evidence="10">E29_bin52</strain>
    </source>
</reference>
<dbReference type="EMBL" id="SOIZ01000398">
    <property type="protein sequence ID" value="TET58760.1"/>
    <property type="molecule type" value="Genomic_DNA"/>
</dbReference>
<dbReference type="GO" id="GO:0006400">
    <property type="term" value="P:tRNA modification"/>
    <property type="evidence" value="ECO:0007669"/>
    <property type="project" value="UniProtKB-UniRule"/>
</dbReference>
<dbReference type="EC" id="6.3.4.19" evidence="8"/>
<keyword evidence="4 8" id="KW-0819">tRNA processing</keyword>
<dbReference type="Gene3D" id="1.20.59.20">
    <property type="match status" value="1"/>
</dbReference>
<comment type="catalytic activity">
    <reaction evidence="7 8">
        <text>cytidine(34) in tRNA(Ile2) + L-lysine + ATP = lysidine(34) in tRNA(Ile2) + AMP + diphosphate + H(+)</text>
        <dbReference type="Rhea" id="RHEA:43744"/>
        <dbReference type="Rhea" id="RHEA-COMP:10625"/>
        <dbReference type="Rhea" id="RHEA-COMP:10670"/>
        <dbReference type="ChEBI" id="CHEBI:15378"/>
        <dbReference type="ChEBI" id="CHEBI:30616"/>
        <dbReference type="ChEBI" id="CHEBI:32551"/>
        <dbReference type="ChEBI" id="CHEBI:33019"/>
        <dbReference type="ChEBI" id="CHEBI:82748"/>
        <dbReference type="ChEBI" id="CHEBI:83665"/>
        <dbReference type="ChEBI" id="CHEBI:456215"/>
        <dbReference type="EC" id="6.3.4.19"/>
    </reaction>
</comment>
<keyword evidence="6 8" id="KW-0067">ATP-binding</keyword>
<dbReference type="InterPro" id="IPR012796">
    <property type="entry name" value="Lysidine-tRNA-synth_C"/>
</dbReference>
<evidence type="ECO:0000256" key="7">
    <source>
        <dbReference type="ARBA" id="ARBA00048539"/>
    </source>
</evidence>
<comment type="similarity">
    <text evidence="8">Belongs to the tRNA(Ile)-lysidine synthase family.</text>
</comment>
<evidence type="ECO:0000259" key="9">
    <source>
        <dbReference type="SMART" id="SM00977"/>
    </source>
</evidence>